<dbReference type="InterPro" id="IPR011010">
    <property type="entry name" value="DNA_brk_join_enz"/>
</dbReference>
<keyword evidence="3" id="KW-1185">Reference proteome</keyword>
<evidence type="ECO:0000256" key="1">
    <source>
        <dbReference type="ARBA" id="ARBA00023172"/>
    </source>
</evidence>
<name>A0ABV6T090_9GAMM</name>
<organism evidence="2 3">
    <name type="scientific">Luteimonas padinae</name>
    <dbReference type="NCBI Taxonomy" id="1714359"/>
    <lineage>
        <taxon>Bacteria</taxon>
        <taxon>Pseudomonadati</taxon>
        <taxon>Pseudomonadota</taxon>
        <taxon>Gammaproteobacteria</taxon>
        <taxon>Lysobacterales</taxon>
        <taxon>Lysobacteraceae</taxon>
        <taxon>Luteimonas</taxon>
    </lineage>
</organism>
<protein>
    <recommendedName>
        <fullName evidence="4">Integrase</fullName>
    </recommendedName>
</protein>
<reference evidence="2 3" key="1">
    <citation type="submission" date="2024-09" db="EMBL/GenBank/DDBJ databases">
        <authorList>
            <person name="Sun Q."/>
            <person name="Mori K."/>
        </authorList>
    </citation>
    <scope>NUCLEOTIDE SEQUENCE [LARGE SCALE GENOMIC DNA]</scope>
    <source>
        <strain evidence="2 3">KCTC 52403</strain>
    </source>
</reference>
<keyword evidence="1" id="KW-0233">DNA recombination</keyword>
<dbReference type="Gene3D" id="1.10.443.10">
    <property type="entry name" value="Intergrase catalytic core"/>
    <property type="match status" value="1"/>
</dbReference>
<dbReference type="EMBL" id="JBHLTF010000032">
    <property type="protein sequence ID" value="MFC0718485.1"/>
    <property type="molecule type" value="Genomic_DNA"/>
</dbReference>
<evidence type="ECO:0000313" key="3">
    <source>
        <dbReference type="Proteomes" id="UP001589898"/>
    </source>
</evidence>
<dbReference type="InterPro" id="IPR013762">
    <property type="entry name" value="Integrase-like_cat_sf"/>
</dbReference>
<accession>A0ABV6T090</accession>
<dbReference type="Proteomes" id="UP001589898">
    <property type="component" value="Unassembled WGS sequence"/>
</dbReference>
<dbReference type="RefSeq" id="WP_189495533.1">
    <property type="nucleotide sequence ID" value="NZ_BMZT01000003.1"/>
</dbReference>
<evidence type="ECO:0000313" key="2">
    <source>
        <dbReference type="EMBL" id="MFC0718485.1"/>
    </source>
</evidence>
<comment type="caution">
    <text evidence="2">The sequence shown here is derived from an EMBL/GenBank/DDBJ whole genome shotgun (WGS) entry which is preliminary data.</text>
</comment>
<proteinExistence type="predicted"/>
<dbReference type="SUPFAM" id="SSF56349">
    <property type="entry name" value="DNA breaking-rejoining enzymes"/>
    <property type="match status" value="1"/>
</dbReference>
<evidence type="ECO:0008006" key="4">
    <source>
        <dbReference type="Google" id="ProtNLM"/>
    </source>
</evidence>
<gene>
    <name evidence="2" type="ORF">ACFFFU_12120</name>
</gene>
<sequence length="628" mass="70520">MNSQASPAGHRGYSLQPSSVLELSSLDRDSLIVSAINVNGSWQTVSRYGDDSWLLHSGVTNQNKGYRTLNFTTVPEPFRAAMKAIMYRFMRRGSMNRGRLPSVSTVRLLFWDSISFFRYILSLGIERLQDVSPFVCATYVQEMKGRTSARGKSFSRTTLEKRFRAIEMLHELSKHTDDSMPTHPWPDSSAKILSGTLTGSRGSRHHGVTPLIPDHIFCALFQASHALVQKAQYILDLRDELATVESAGGGNSKEANTCAMRRHLVSRGWAHGLAKFQETVTDLRTACYIIVASLSGCRNHEIAAIQCGSYYRTEGSDGETYWWMRSQSIKTDAGDTEWMIPEAAVRALQVMDRWAIPYQTIIADEIAQRRAIDPTDTEIAEAERHLKAVFLGRGSRNGNAVRTISLRSLSVSLLAFAKKNGIAWNVATHQFRRTFAHYAARSQYGDLRYLKEHFKHWTIDMTLLYALNDALEETLFEEIGEEVDSLREAKIDLWLSPDVPLSGRTGRGFVEYRGANPITLFKSRAEMIQTISENIEIRSNGHAWCSAHHGIDCVGNGGLDRIRCTDCQHSVIEAQHAPFYQGLYEHLETLLDCDDIGEGGLLRVRRDLDRCAIVLRDLGHELNNNGAA</sequence>